<proteinExistence type="predicted"/>
<accession>A0A3L7AKT4</accession>
<dbReference type="Gene3D" id="3.30.10.20">
    <property type="match status" value="1"/>
</dbReference>
<reference evidence="2 3" key="1">
    <citation type="submission" date="2018-10" db="EMBL/GenBank/DDBJ databases">
        <authorList>
            <person name="Li J."/>
        </authorList>
    </citation>
    <scope>NUCLEOTIDE SEQUENCE [LARGE SCALE GENOMIC DNA]</scope>
    <source>
        <strain evidence="2 3">JCM 11654</strain>
    </source>
</reference>
<evidence type="ECO:0000259" key="1">
    <source>
        <dbReference type="PROSITE" id="PS51178"/>
    </source>
</evidence>
<dbReference type="EMBL" id="RCUY01000012">
    <property type="protein sequence ID" value="RLP80300.1"/>
    <property type="molecule type" value="Genomic_DNA"/>
</dbReference>
<dbReference type="PROSITE" id="PS51178">
    <property type="entry name" value="PASTA"/>
    <property type="match status" value="1"/>
</dbReference>
<organism evidence="2 3">
    <name type="scientific">Mycetocola lacteus</name>
    <dbReference type="NCBI Taxonomy" id="76637"/>
    <lineage>
        <taxon>Bacteria</taxon>
        <taxon>Bacillati</taxon>
        <taxon>Actinomycetota</taxon>
        <taxon>Actinomycetes</taxon>
        <taxon>Micrococcales</taxon>
        <taxon>Microbacteriaceae</taxon>
        <taxon>Mycetocola</taxon>
    </lineage>
</organism>
<sequence length="92" mass="9995">MDYYEMRSKLLVPDFVGQPVHIARDTARELGLSLANIDIDGPPVGALSWPGLYYITSQNPLAGEPANEGDWIFVTIAAYDSGDSAGVILNQR</sequence>
<name>A0A3L7AKT4_9MICO</name>
<dbReference type="AlphaFoldDB" id="A0A3L7AKT4"/>
<keyword evidence="3" id="KW-1185">Reference proteome</keyword>
<dbReference type="InterPro" id="IPR005543">
    <property type="entry name" value="PASTA_dom"/>
</dbReference>
<dbReference type="Pfam" id="PF03793">
    <property type="entry name" value="PASTA"/>
    <property type="match status" value="1"/>
</dbReference>
<dbReference type="CDD" id="cd06577">
    <property type="entry name" value="PASTA_pknB"/>
    <property type="match status" value="1"/>
</dbReference>
<dbReference type="OrthoDB" id="9812570at2"/>
<evidence type="ECO:0000313" key="2">
    <source>
        <dbReference type="EMBL" id="RLP80300.1"/>
    </source>
</evidence>
<evidence type="ECO:0000313" key="3">
    <source>
        <dbReference type="Proteomes" id="UP000269438"/>
    </source>
</evidence>
<dbReference type="RefSeq" id="WP_121689110.1">
    <property type="nucleotide sequence ID" value="NZ_RCUY01000012.1"/>
</dbReference>
<protein>
    <submittedName>
        <fullName evidence="2">PASTA domain-containing protein</fullName>
    </submittedName>
</protein>
<feature type="domain" description="PASTA" evidence="1">
    <location>
        <begin position="6"/>
        <end position="78"/>
    </location>
</feature>
<dbReference type="Proteomes" id="UP000269438">
    <property type="component" value="Unassembled WGS sequence"/>
</dbReference>
<comment type="caution">
    <text evidence="2">The sequence shown here is derived from an EMBL/GenBank/DDBJ whole genome shotgun (WGS) entry which is preliminary data.</text>
</comment>
<gene>
    <name evidence="2" type="ORF">D9V34_13975</name>
</gene>